<gene>
    <name evidence="1" type="ORF">NCTC10638_02726</name>
</gene>
<proteinExistence type="predicted"/>
<protein>
    <submittedName>
        <fullName evidence="1">Phage Tail Protein X</fullName>
    </submittedName>
</protein>
<dbReference type="InterPro" id="IPR008861">
    <property type="entry name" value="GpX-like"/>
</dbReference>
<dbReference type="AlphaFoldDB" id="A0A378N1R0"/>
<dbReference type="Proteomes" id="UP000254802">
    <property type="component" value="Unassembled WGS sequence"/>
</dbReference>
<organism evidence="1 2">
    <name type="scientific">Mannheimia haemolytica</name>
    <name type="common">Pasteurella haemolytica</name>
    <dbReference type="NCBI Taxonomy" id="75985"/>
    <lineage>
        <taxon>Bacteria</taxon>
        <taxon>Pseudomonadati</taxon>
        <taxon>Pseudomonadota</taxon>
        <taxon>Gammaproteobacteria</taxon>
        <taxon>Pasteurellales</taxon>
        <taxon>Pasteurellaceae</taxon>
        <taxon>Mannheimia</taxon>
    </lineage>
</organism>
<name>A0A378N1R0_MANHA</name>
<dbReference type="Pfam" id="PF05489">
    <property type="entry name" value="Phage_tail_X"/>
    <property type="match status" value="1"/>
</dbReference>
<dbReference type="EMBL" id="UGPN01000002">
    <property type="protein sequence ID" value="STY61509.1"/>
    <property type="molecule type" value="Genomic_DNA"/>
</dbReference>
<evidence type="ECO:0000313" key="2">
    <source>
        <dbReference type="Proteomes" id="UP000254802"/>
    </source>
</evidence>
<dbReference type="STRING" id="75985.WC39_06205"/>
<reference evidence="1 2" key="1">
    <citation type="submission" date="2018-06" db="EMBL/GenBank/DDBJ databases">
        <authorList>
            <consortium name="Pathogen Informatics"/>
            <person name="Doyle S."/>
        </authorList>
    </citation>
    <scope>NUCLEOTIDE SEQUENCE [LARGE SCALE GENOMIC DNA]</scope>
    <source>
        <strain evidence="1 2">NCTC10638</strain>
    </source>
</reference>
<evidence type="ECO:0000313" key="1">
    <source>
        <dbReference type="EMBL" id="STY61509.1"/>
    </source>
</evidence>
<sequence>MNTLIARQDDTLDELIFRHYGQTAGLVEQALEYNPNWLICHVCRSAL</sequence>
<accession>A0A378N1R0</accession>